<accession>A0A8H5JBF0</accession>
<reference evidence="1 2" key="1">
    <citation type="submission" date="2020-05" db="EMBL/GenBank/DDBJ databases">
        <title>Identification and distribution of gene clusters putatively required for synthesis of sphingolipid metabolism inhibitors in phylogenetically diverse species of the filamentous fungus Fusarium.</title>
        <authorList>
            <person name="Kim H.-S."/>
            <person name="Busman M."/>
            <person name="Brown D.W."/>
            <person name="Divon H."/>
            <person name="Uhlig S."/>
            <person name="Proctor R.H."/>
        </authorList>
    </citation>
    <scope>NUCLEOTIDE SEQUENCE [LARGE SCALE GENOMIC DNA]</scope>
    <source>
        <strain evidence="1 2">NRRL 13617</strain>
    </source>
</reference>
<comment type="caution">
    <text evidence="1">The sequence shown here is derived from an EMBL/GenBank/DDBJ whole genome shotgun (WGS) entry which is preliminary data.</text>
</comment>
<evidence type="ECO:0000313" key="1">
    <source>
        <dbReference type="EMBL" id="KAF5551822.1"/>
    </source>
</evidence>
<gene>
    <name evidence="1" type="ORF">FPHYL_9082</name>
</gene>
<proteinExistence type="predicted"/>
<dbReference type="AlphaFoldDB" id="A0A8H5JBF0"/>
<organism evidence="1 2">
    <name type="scientific">Fusarium phyllophilum</name>
    <dbReference type="NCBI Taxonomy" id="47803"/>
    <lineage>
        <taxon>Eukaryota</taxon>
        <taxon>Fungi</taxon>
        <taxon>Dikarya</taxon>
        <taxon>Ascomycota</taxon>
        <taxon>Pezizomycotina</taxon>
        <taxon>Sordariomycetes</taxon>
        <taxon>Hypocreomycetidae</taxon>
        <taxon>Hypocreales</taxon>
        <taxon>Nectriaceae</taxon>
        <taxon>Fusarium</taxon>
        <taxon>Fusarium fujikuroi species complex</taxon>
    </lineage>
</organism>
<evidence type="ECO:0000313" key="2">
    <source>
        <dbReference type="Proteomes" id="UP000582016"/>
    </source>
</evidence>
<dbReference type="InterPro" id="IPR008949">
    <property type="entry name" value="Isoprenoid_synthase_dom_sf"/>
</dbReference>
<name>A0A8H5JBF0_9HYPO</name>
<dbReference type="OrthoDB" id="3004402at2759"/>
<dbReference type="Proteomes" id="UP000582016">
    <property type="component" value="Unassembled WGS sequence"/>
</dbReference>
<keyword evidence="2" id="KW-1185">Reference proteome</keyword>
<dbReference type="SUPFAM" id="SSF48576">
    <property type="entry name" value="Terpenoid synthases"/>
    <property type="match status" value="1"/>
</dbReference>
<dbReference type="EMBL" id="JAAOAQ010000366">
    <property type="protein sequence ID" value="KAF5551822.1"/>
    <property type="molecule type" value="Genomic_DNA"/>
</dbReference>
<protein>
    <submittedName>
        <fullName evidence="1">Aristolochene synthase</fullName>
    </submittedName>
</protein>
<sequence>MPHKDFPIRPLVRAFDPVGPDTLGPPDLDFASLFKERNVPEDAPLTLYPEQLNVPWHTSLPWVRQSKWWVQGEAAGRDLVNRISADKASERGTLPVEFMDERRKGKIDELVEDAVSCAVYLYPSSSRTRIELLTQALLLLYFHDDVMERGATQDETTVVDDFVTMKPKNKHMKRFYNEVMECDPILGPSLLRAIGLFVNAGRKKSPFKQDKYATLAEYVDYRRDDIAKPFMVAAIRFGTGIHHTPEGIAPFGELEELYVLHSMLINDLYSYDKEIHESRTINASVVNAVHVIEKLMCVPPHLAKTITRTLSFDVEKKYYAESEKFMRDPALNDKQRTYVIALFDCLTGNLFHHATLGRYTPYADVTLARMDDSKPSGPPKGVRTIRDPVQLHAQPEQKVNACNVTSRENTIGLTVSLPSVIRTNKPVVSLVLSTKFIWGSLFIPPEFKHLQSFAYAYAPSRETVIV</sequence>
<dbReference type="Gene3D" id="1.10.600.10">
    <property type="entry name" value="Farnesyl Diphosphate Synthase"/>
    <property type="match status" value="1"/>
</dbReference>
<dbReference type="Pfam" id="PF19086">
    <property type="entry name" value="Terpene_syn_C_2"/>
    <property type="match status" value="1"/>
</dbReference>